<dbReference type="Proteomes" id="UP001548590">
    <property type="component" value="Unassembled WGS sequence"/>
</dbReference>
<organism evidence="1 2">
    <name type="scientific">Uliginosibacterium paludis</name>
    <dbReference type="NCBI Taxonomy" id="1615952"/>
    <lineage>
        <taxon>Bacteria</taxon>
        <taxon>Pseudomonadati</taxon>
        <taxon>Pseudomonadota</taxon>
        <taxon>Betaproteobacteria</taxon>
        <taxon>Rhodocyclales</taxon>
        <taxon>Zoogloeaceae</taxon>
        <taxon>Uliginosibacterium</taxon>
    </lineage>
</organism>
<protein>
    <submittedName>
        <fullName evidence="1">Uncharacterized protein</fullName>
    </submittedName>
</protein>
<dbReference type="EMBL" id="JBEWLZ010000005">
    <property type="protein sequence ID" value="MET1490428.1"/>
    <property type="molecule type" value="Genomic_DNA"/>
</dbReference>
<sequence length="43" mass="4676">MRVGRMESRGPDIRGDADVIIRMADAPLAGGVRNAWRKPAIEA</sequence>
<evidence type="ECO:0000313" key="2">
    <source>
        <dbReference type="Proteomes" id="UP001548590"/>
    </source>
</evidence>
<name>A0ABV2CRE2_9RHOO</name>
<comment type="caution">
    <text evidence="1">The sequence shown here is derived from an EMBL/GenBank/DDBJ whole genome shotgun (WGS) entry which is preliminary data.</text>
</comment>
<reference evidence="1 2" key="1">
    <citation type="submission" date="2024-07" db="EMBL/GenBank/DDBJ databases">
        <title>Uliginosibacterium paludis KCTC:42655.</title>
        <authorList>
            <person name="Kim M.K."/>
        </authorList>
    </citation>
    <scope>NUCLEOTIDE SEQUENCE [LARGE SCALE GENOMIC DNA]</scope>
    <source>
        <strain evidence="1 2">KCTC 42655</strain>
    </source>
</reference>
<proteinExistence type="predicted"/>
<evidence type="ECO:0000313" key="1">
    <source>
        <dbReference type="EMBL" id="MET1490428.1"/>
    </source>
</evidence>
<keyword evidence="2" id="KW-1185">Reference proteome</keyword>
<accession>A0ABV2CRE2</accession>
<dbReference type="RefSeq" id="WP_345929018.1">
    <property type="nucleotide sequence ID" value="NZ_JBDIVF010000008.1"/>
</dbReference>
<gene>
    <name evidence="1" type="ORF">ABVT11_11385</name>
</gene>